<name>A0A9W7GCB8_9STRA</name>
<dbReference type="SUPFAM" id="SSF47616">
    <property type="entry name" value="GST C-terminal domain-like"/>
    <property type="match status" value="1"/>
</dbReference>
<dbReference type="AlphaFoldDB" id="A0A9W7GCB8"/>
<dbReference type="OrthoDB" id="4951845at2759"/>
<dbReference type="InterPro" id="IPR004045">
    <property type="entry name" value="Glutathione_S-Trfase_N"/>
</dbReference>
<evidence type="ECO:0000313" key="5">
    <source>
        <dbReference type="Proteomes" id="UP001165065"/>
    </source>
</evidence>
<reference evidence="5" key="1">
    <citation type="journal article" date="2023" name="Commun. Biol.">
        <title>Genome analysis of Parmales, the sister group of diatoms, reveals the evolutionary specialization of diatoms from phago-mixotrophs to photoautotrophs.</title>
        <authorList>
            <person name="Ban H."/>
            <person name="Sato S."/>
            <person name="Yoshikawa S."/>
            <person name="Yamada K."/>
            <person name="Nakamura Y."/>
            <person name="Ichinomiya M."/>
            <person name="Sato N."/>
            <person name="Blanc-Mathieu R."/>
            <person name="Endo H."/>
            <person name="Kuwata A."/>
            <person name="Ogata H."/>
        </authorList>
    </citation>
    <scope>NUCLEOTIDE SEQUENCE [LARGE SCALE GENOMIC DNA]</scope>
</reference>
<proteinExistence type="predicted"/>
<evidence type="ECO:0000313" key="4">
    <source>
        <dbReference type="EMBL" id="GMI41002.1"/>
    </source>
</evidence>
<sequence length="471" mass="53109">MLRFLILHILLVSLTLLYASTNAFSVMGGKSSSYSLCTHSKPLCTRLYSKSKPPRDLVLYRDNNGWCPFCERTWTLLEQTKTPYTEKLINLRSKPQYYLKLVPTTLVPAIQFDVSVRKDKDIIKELESDMFSNVTKIMKRRNPIARMMGKRRVVIWESVQTMMAIEKFLSPQHPGKIFMADSPTKEKAEKLLSDVTKAGFTLNYPRGFGNNTSTPSTTPEERRKNFEDALTALDSFLALTGGPFMLGSAWTASDINIIPTLERLRYQLPISQDFVLYDAGRWPAIAGWFDAMDGLEGYYGRTSGDEISWLSTIPVFARMFQGPDGISKESEEKAVRAEERIKELMEELKSTDLSTLDEAYRYEAASKILNNREAIVSDIVNSAPKSQDHIARVDDIRDNREAIEEMLEVVIFKLLMSDLTGGNEEEEGRVSDIYAAIARQGAEVMAQRVCAPRDMSAPAAKALRVALLSVC</sequence>
<dbReference type="InterPro" id="IPR050983">
    <property type="entry name" value="GST_Omega/HSP26"/>
</dbReference>
<dbReference type="GO" id="GO:0005737">
    <property type="term" value="C:cytoplasm"/>
    <property type="evidence" value="ECO:0007669"/>
    <property type="project" value="TreeGrafter"/>
</dbReference>
<dbReference type="Pfam" id="PF13410">
    <property type="entry name" value="GST_C_2"/>
    <property type="match status" value="1"/>
</dbReference>
<dbReference type="CDD" id="cd00570">
    <property type="entry name" value="GST_N_family"/>
    <property type="match status" value="1"/>
</dbReference>
<gene>
    <name evidence="4" type="ORF">TrCOL_g10571</name>
</gene>
<organism evidence="4 5">
    <name type="scientific">Triparma columacea</name>
    <dbReference type="NCBI Taxonomy" id="722753"/>
    <lineage>
        <taxon>Eukaryota</taxon>
        <taxon>Sar</taxon>
        <taxon>Stramenopiles</taxon>
        <taxon>Ochrophyta</taxon>
        <taxon>Bolidophyceae</taxon>
        <taxon>Parmales</taxon>
        <taxon>Triparmaceae</taxon>
        <taxon>Triparma</taxon>
    </lineage>
</organism>
<protein>
    <recommendedName>
        <fullName evidence="3">GST N-terminal domain-containing protein</fullName>
    </recommendedName>
</protein>
<dbReference type="InterPro" id="IPR036282">
    <property type="entry name" value="Glutathione-S-Trfase_C_sf"/>
</dbReference>
<evidence type="ECO:0000259" key="3">
    <source>
        <dbReference type="Pfam" id="PF13409"/>
    </source>
</evidence>
<keyword evidence="1" id="KW-0175">Coiled coil</keyword>
<dbReference type="InterPro" id="IPR036249">
    <property type="entry name" value="Thioredoxin-like_sf"/>
</dbReference>
<dbReference type="Pfam" id="PF13409">
    <property type="entry name" value="GST_N_2"/>
    <property type="match status" value="1"/>
</dbReference>
<keyword evidence="5" id="KW-1185">Reference proteome</keyword>
<dbReference type="SUPFAM" id="SSF52833">
    <property type="entry name" value="Thioredoxin-like"/>
    <property type="match status" value="1"/>
</dbReference>
<keyword evidence="2" id="KW-0732">Signal</keyword>
<comment type="caution">
    <text evidence="4">The sequence shown here is derived from an EMBL/GenBank/DDBJ whole genome shotgun (WGS) entry which is preliminary data.</text>
</comment>
<feature type="signal peptide" evidence="2">
    <location>
        <begin position="1"/>
        <end position="23"/>
    </location>
</feature>
<dbReference type="Gene3D" id="3.40.30.10">
    <property type="entry name" value="Glutaredoxin"/>
    <property type="match status" value="1"/>
</dbReference>
<dbReference type="PANTHER" id="PTHR43968">
    <property type="match status" value="1"/>
</dbReference>
<evidence type="ECO:0000256" key="1">
    <source>
        <dbReference type="SAM" id="Coils"/>
    </source>
</evidence>
<feature type="chain" id="PRO_5040892568" description="GST N-terminal domain-containing protein" evidence="2">
    <location>
        <begin position="24"/>
        <end position="471"/>
    </location>
</feature>
<dbReference type="Proteomes" id="UP001165065">
    <property type="component" value="Unassembled WGS sequence"/>
</dbReference>
<dbReference type="Gene3D" id="1.20.1050.10">
    <property type="match status" value="1"/>
</dbReference>
<feature type="domain" description="GST N-terminal" evidence="3">
    <location>
        <begin position="66"/>
        <end position="114"/>
    </location>
</feature>
<dbReference type="EMBL" id="BRYA01000141">
    <property type="protein sequence ID" value="GMI41002.1"/>
    <property type="molecule type" value="Genomic_DNA"/>
</dbReference>
<dbReference type="PANTHER" id="PTHR43968:SF6">
    <property type="entry name" value="GLUTATHIONE S-TRANSFERASE OMEGA"/>
    <property type="match status" value="1"/>
</dbReference>
<evidence type="ECO:0000256" key="2">
    <source>
        <dbReference type="SAM" id="SignalP"/>
    </source>
</evidence>
<accession>A0A9W7GCB8</accession>
<feature type="coiled-coil region" evidence="1">
    <location>
        <begin position="327"/>
        <end position="354"/>
    </location>
</feature>